<organism evidence="3 4">
    <name type="scientific">Pseudocercospora eumusae</name>
    <dbReference type="NCBI Taxonomy" id="321146"/>
    <lineage>
        <taxon>Eukaryota</taxon>
        <taxon>Fungi</taxon>
        <taxon>Dikarya</taxon>
        <taxon>Ascomycota</taxon>
        <taxon>Pezizomycotina</taxon>
        <taxon>Dothideomycetes</taxon>
        <taxon>Dothideomycetidae</taxon>
        <taxon>Mycosphaerellales</taxon>
        <taxon>Mycosphaerellaceae</taxon>
        <taxon>Pseudocercospora</taxon>
    </lineage>
</organism>
<comment type="caution">
    <text evidence="3">The sequence shown here is derived from an EMBL/GenBank/DDBJ whole genome shotgun (WGS) entry which is preliminary data.</text>
</comment>
<keyword evidence="4" id="KW-1185">Reference proteome</keyword>
<protein>
    <submittedName>
        <fullName evidence="3">Uncharacterized protein</fullName>
    </submittedName>
</protein>
<keyword evidence="2" id="KW-0812">Transmembrane</keyword>
<evidence type="ECO:0000256" key="2">
    <source>
        <dbReference type="SAM" id="Phobius"/>
    </source>
</evidence>
<dbReference type="Proteomes" id="UP000070133">
    <property type="component" value="Unassembled WGS sequence"/>
</dbReference>
<feature type="region of interest" description="Disordered" evidence="1">
    <location>
        <begin position="41"/>
        <end position="65"/>
    </location>
</feature>
<feature type="compositionally biased region" description="Polar residues" evidence="1">
    <location>
        <begin position="43"/>
        <end position="52"/>
    </location>
</feature>
<sequence length="139" mass="16081">MTVLESKVRQTRTGSGTVNKYISSAHNPLNASAYLFQTMAPVTRSQTRTSPATHDRDREQKTRPQAPTVQLFAALALIALVLLMYWLYSPQHERKHQHEHEHEHEPQPNRYLVEDEAAHLWGYPEFDDEEMKMGWGQQG</sequence>
<proteinExistence type="predicted"/>
<keyword evidence="2" id="KW-0472">Membrane</keyword>
<accession>A0A139HE12</accession>
<dbReference type="EMBL" id="LFZN01000069">
    <property type="protein sequence ID" value="KXT00652.1"/>
    <property type="molecule type" value="Genomic_DNA"/>
</dbReference>
<keyword evidence="2" id="KW-1133">Transmembrane helix</keyword>
<evidence type="ECO:0000256" key="1">
    <source>
        <dbReference type="SAM" id="MobiDB-lite"/>
    </source>
</evidence>
<evidence type="ECO:0000313" key="4">
    <source>
        <dbReference type="Proteomes" id="UP000070133"/>
    </source>
</evidence>
<feature type="transmembrane region" description="Helical" evidence="2">
    <location>
        <begin position="69"/>
        <end position="88"/>
    </location>
</feature>
<gene>
    <name evidence="3" type="ORF">AC578_4041</name>
</gene>
<dbReference type="AlphaFoldDB" id="A0A139HE12"/>
<feature type="compositionally biased region" description="Basic and acidic residues" evidence="1">
    <location>
        <begin position="53"/>
        <end position="62"/>
    </location>
</feature>
<name>A0A139HE12_9PEZI</name>
<reference evidence="3 4" key="1">
    <citation type="submission" date="2015-07" db="EMBL/GenBank/DDBJ databases">
        <title>Comparative genomics of the Sigatoka disease complex on banana suggests a link between parallel evolutionary changes in Pseudocercospora fijiensis and Pseudocercospora eumusae and increased virulence on the banana host.</title>
        <authorList>
            <person name="Chang T.-C."/>
            <person name="Salvucci A."/>
            <person name="Crous P.W."/>
            <person name="Stergiopoulos I."/>
        </authorList>
    </citation>
    <scope>NUCLEOTIDE SEQUENCE [LARGE SCALE GENOMIC DNA]</scope>
    <source>
        <strain evidence="3 4">CBS 114824</strain>
    </source>
</reference>
<evidence type="ECO:0000313" key="3">
    <source>
        <dbReference type="EMBL" id="KXT00652.1"/>
    </source>
</evidence>